<organism evidence="1 2">
    <name type="scientific">Scortum barcoo</name>
    <name type="common">barcoo grunter</name>
    <dbReference type="NCBI Taxonomy" id="214431"/>
    <lineage>
        <taxon>Eukaryota</taxon>
        <taxon>Metazoa</taxon>
        <taxon>Chordata</taxon>
        <taxon>Craniata</taxon>
        <taxon>Vertebrata</taxon>
        <taxon>Euteleostomi</taxon>
        <taxon>Actinopterygii</taxon>
        <taxon>Neopterygii</taxon>
        <taxon>Teleostei</taxon>
        <taxon>Neoteleostei</taxon>
        <taxon>Acanthomorphata</taxon>
        <taxon>Eupercaria</taxon>
        <taxon>Centrarchiformes</taxon>
        <taxon>Terapontoidei</taxon>
        <taxon>Terapontidae</taxon>
        <taxon>Scortum</taxon>
    </lineage>
</organism>
<dbReference type="EMBL" id="CM041537">
    <property type="protein sequence ID" value="KAI3369919.1"/>
    <property type="molecule type" value="Genomic_DNA"/>
</dbReference>
<evidence type="ECO:0000313" key="2">
    <source>
        <dbReference type="Proteomes" id="UP000831701"/>
    </source>
</evidence>
<reference evidence="1" key="1">
    <citation type="submission" date="2022-04" db="EMBL/GenBank/DDBJ databases">
        <title>Jade perch genome.</title>
        <authorList>
            <person name="Chao B."/>
        </authorList>
    </citation>
    <scope>NUCLEOTIDE SEQUENCE</scope>
    <source>
        <strain evidence="1">CB-2022</strain>
    </source>
</reference>
<name>A0ACB8WQ29_9TELE</name>
<evidence type="ECO:0000313" key="1">
    <source>
        <dbReference type="EMBL" id="KAI3369919.1"/>
    </source>
</evidence>
<accession>A0ACB8WQ29</accession>
<gene>
    <name evidence="1" type="ORF">L3Q82_024431</name>
</gene>
<sequence length="406" mass="46532">MGKLEVTLEIGSHKFNWKVFVGRIHDSFLLGLDTMQAADMTVLAGRKVFVGNNPVPSWVIEDCWDPKGRDKTAFITRYGLYEYTRMPFGLCNAPGTFQRAMELVLRGFQWKTLLVYLDDIILGGGVEENLQCLADVFEHLHSYGALGLCNYYLRRFVPAFAELASPLTDLLKKTAEFQWGEPQQNTFLQLKERLTTAPVLAYPAPTGNYILDTDASNHSIGAVLSQFQWGEERVISYASSHLTPAQQRYCVTRRELLAVVRFTRQFRHLLLGRKFLLRTDHNSLTWLFRFKHPEGQLARWFEELSQYDFEIEHRAGRQHANADTLSRCNTEGPTNCDCYQAGKEATELPCQGCSHCQRLHDQWVRFEEDVDDVVPLAIRQITVRESENSPEPQQQVEADHHASTVK</sequence>
<comment type="caution">
    <text evidence="1">The sequence shown here is derived from an EMBL/GenBank/DDBJ whole genome shotgun (WGS) entry which is preliminary data.</text>
</comment>
<keyword evidence="2" id="KW-1185">Reference proteome</keyword>
<dbReference type="Proteomes" id="UP000831701">
    <property type="component" value="Chromosome 7"/>
</dbReference>
<protein>
    <submittedName>
        <fullName evidence="1">Uncharacterized protein</fullName>
    </submittedName>
</protein>
<proteinExistence type="predicted"/>